<organism evidence="2 3">
    <name type="scientific">Cerrena zonata</name>
    <dbReference type="NCBI Taxonomy" id="2478898"/>
    <lineage>
        <taxon>Eukaryota</taxon>
        <taxon>Fungi</taxon>
        <taxon>Dikarya</taxon>
        <taxon>Basidiomycota</taxon>
        <taxon>Agaricomycotina</taxon>
        <taxon>Agaricomycetes</taxon>
        <taxon>Polyporales</taxon>
        <taxon>Cerrenaceae</taxon>
        <taxon>Cerrena</taxon>
    </lineage>
</organism>
<dbReference type="AlphaFoldDB" id="A0AAW0GLU4"/>
<evidence type="ECO:0000313" key="2">
    <source>
        <dbReference type="EMBL" id="KAK7692060.1"/>
    </source>
</evidence>
<feature type="chain" id="PRO_5043799423" evidence="1">
    <location>
        <begin position="23"/>
        <end position="82"/>
    </location>
</feature>
<feature type="signal peptide" evidence="1">
    <location>
        <begin position="1"/>
        <end position="22"/>
    </location>
</feature>
<sequence length="82" mass="9254">MNHFRSLLLFILTSVFCTAVLSAPLNSPYGNPDDHTSPVQNWKLETRFDLTEFLQEYTGRFNDIHSGPAALAKTVCIPPQCR</sequence>
<protein>
    <submittedName>
        <fullName evidence="2">Uncharacterized protein</fullName>
    </submittedName>
</protein>
<reference evidence="2 3" key="1">
    <citation type="submission" date="2022-09" db="EMBL/GenBank/DDBJ databases">
        <authorList>
            <person name="Palmer J.M."/>
        </authorList>
    </citation>
    <scope>NUCLEOTIDE SEQUENCE [LARGE SCALE GENOMIC DNA]</scope>
    <source>
        <strain evidence="2 3">DSM 7382</strain>
    </source>
</reference>
<evidence type="ECO:0000256" key="1">
    <source>
        <dbReference type="SAM" id="SignalP"/>
    </source>
</evidence>
<proteinExistence type="predicted"/>
<keyword evidence="1" id="KW-0732">Signal</keyword>
<gene>
    <name evidence="2" type="ORF">QCA50_005465</name>
</gene>
<keyword evidence="3" id="KW-1185">Reference proteome</keyword>
<accession>A0AAW0GLU4</accession>
<evidence type="ECO:0000313" key="3">
    <source>
        <dbReference type="Proteomes" id="UP001385951"/>
    </source>
</evidence>
<name>A0AAW0GLU4_9APHY</name>
<comment type="caution">
    <text evidence="2">The sequence shown here is derived from an EMBL/GenBank/DDBJ whole genome shotgun (WGS) entry which is preliminary data.</text>
</comment>
<dbReference type="Proteomes" id="UP001385951">
    <property type="component" value="Unassembled WGS sequence"/>
</dbReference>
<dbReference type="EMBL" id="JASBNA010000005">
    <property type="protein sequence ID" value="KAK7692060.1"/>
    <property type="molecule type" value="Genomic_DNA"/>
</dbReference>